<sequence length="286" mass="32795">MKTSTSEGKHGIQWTTRDQLDDLDFADDLALLSRTHEQMQMKTASVAAVSASVGLSIHKGKTKILKYNTENSDPITLDGETLGNVEYFTYLGSIIDEQEGSDTDVKARIGKARTAFLQLKKIWNSKQLSTNINVRIFNTNVKAALLYGAETWRTTTTTIKKIQVFTNDCLRKILNIHWPDNTSNSLLWERTNQLPAEEEIRKRRWKSIGQTLRKPSNCITRQALDCNPEGKRKRGRPKNTLRREIEADIERMNNNWKELERITQDMVEWRMLVSGLCSFTGSNRCN</sequence>
<organism evidence="1 2">
    <name type="scientific">Schistosoma margrebowiei</name>
    <dbReference type="NCBI Taxonomy" id="48269"/>
    <lineage>
        <taxon>Eukaryota</taxon>
        <taxon>Metazoa</taxon>
        <taxon>Spiralia</taxon>
        <taxon>Lophotrochozoa</taxon>
        <taxon>Platyhelminthes</taxon>
        <taxon>Trematoda</taxon>
        <taxon>Digenea</taxon>
        <taxon>Strigeidida</taxon>
        <taxon>Schistosomatoidea</taxon>
        <taxon>Schistosomatidae</taxon>
        <taxon>Schistosoma</taxon>
    </lineage>
</organism>
<dbReference type="Proteomes" id="UP000277204">
    <property type="component" value="Unassembled WGS sequence"/>
</dbReference>
<protein>
    <submittedName>
        <fullName evidence="1">Uncharacterized protein</fullName>
    </submittedName>
</protein>
<dbReference type="InterPro" id="IPR045609">
    <property type="entry name" value="DUF6451"/>
</dbReference>
<accession>A0A183LY25</accession>
<dbReference type="STRING" id="48269.A0A183LY25"/>
<reference evidence="1 2" key="1">
    <citation type="submission" date="2018-11" db="EMBL/GenBank/DDBJ databases">
        <authorList>
            <consortium name="Pathogen Informatics"/>
        </authorList>
    </citation>
    <scope>NUCLEOTIDE SEQUENCE [LARGE SCALE GENOMIC DNA]</scope>
    <source>
        <strain evidence="1 2">Zambia</strain>
    </source>
</reference>
<keyword evidence="2" id="KW-1185">Reference proteome</keyword>
<dbReference type="PANTHER" id="PTHR47027:SF25">
    <property type="entry name" value="REVERSE TRANSCRIPTASE DOMAIN-CONTAINING PROTEIN"/>
    <property type="match status" value="1"/>
</dbReference>
<dbReference type="Pfam" id="PF20049">
    <property type="entry name" value="DUF6451"/>
    <property type="match status" value="1"/>
</dbReference>
<gene>
    <name evidence="1" type="ORF">SMRZ_LOCUS8700</name>
</gene>
<name>A0A183LY25_9TREM</name>
<proteinExistence type="predicted"/>
<dbReference type="PANTHER" id="PTHR47027">
    <property type="entry name" value="REVERSE TRANSCRIPTASE DOMAIN-CONTAINING PROTEIN"/>
    <property type="match status" value="1"/>
</dbReference>
<evidence type="ECO:0000313" key="2">
    <source>
        <dbReference type="Proteomes" id="UP000277204"/>
    </source>
</evidence>
<dbReference type="AlphaFoldDB" id="A0A183LY25"/>
<evidence type="ECO:0000313" key="1">
    <source>
        <dbReference type="EMBL" id="VDO82850.1"/>
    </source>
</evidence>
<dbReference type="EMBL" id="UZAI01003868">
    <property type="protein sequence ID" value="VDO82850.1"/>
    <property type="molecule type" value="Genomic_DNA"/>
</dbReference>